<dbReference type="EMBL" id="JAPDRK010000025">
    <property type="protein sequence ID" value="KAJ9602735.1"/>
    <property type="molecule type" value="Genomic_DNA"/>
</dbReference>
<dbReference type="Gene3D" id="3.40.50.720">
    <property type="entry name" value="NAD(P)-binding Rossmann-like Domain"/>
    <property type="match status" value="1"/>
</dbReference>
<keyword evidence="9" id="KW-1185">Reference proteome</keyword>
<evidence type="ECO:0000259" key="6">
    <source>
        <dbReference type="Pfam" id="PF01408"/>
    </source>
</evidence>
<dbReference type="EC" id="1.1.1.179" evidence="3"/>
<organism evidence="8 9">
    <name type="scientific">Cladophialophora chaetospira</name>
    <dbReference type="NCBI Taxonomy" id="386627"/>
    <lineage>
        <taxon>Eukaryota</taxon>
        <taxon>Fungi</taxon>
        <taxon>Dikarya</taxon>
        <taxon>Ascomycota</taxon>
        <taxon>Pezizomycotina</taxon>
        <taxon>Eurotiomycetes</taxon>
        <taxon>Chaetothyriomycetidae</taxon>
        <taxon>Chaetothyriales</taxon>
        <taxon>Herpotrichiellaceae</taxon>
        <taxon>Cladophialophora</taxon>
    </lineage>
</organism>
<dbReference type="AlphaFoldDB" id="A0AA39CC25"/>
<comment type="similarity">
    <text evidence="1">Belongs to the Gfo/Idh/MocA family.</text>
</comment>
<dbReference type="InterPro" id="IPR055170">
    <property type="entry name" value="GFO_IDH_MocA-like_dom"/>
</dbReference>
<dbReference type="InterPro" id="IPR050984">
    <property type="entry name" value="Gfo/Idh/MocA_domain"/>
</dbReference>
<dbReference type="SUPFAM" id="SSF55347">
    <property type="entry name" value="Glyceraldehyde-3-phosphate dehydrogenase-like, C-terminal domain"/>
    <property type="match status" value="1"/>
</dbReference>
<feature type="domain" description="Gfo/Idh/MocA-like oxidoreductase N-terminal" evidence="6">
    <location>
        <begin position="7"/>
        <end position="134"/>
    </location>
</feature>
<dbReference type="GO" id="GO:0000166">
    <property type="term" value="F:nucleotide binding"/>
    <property type="evidence" value="ECO:0007669"/>
    <property type="project" value="InterPro"/>
</dbReference>
<dbReference type="PANTHER" id="PTHR22604:SF115">
    <property type="entry name" value="DIHYDRODIOL DEHYDROGENASE, PUTATIVE (AFU_ORTHOLOGUE AFUA_1G07520)-RELATED"/>
    <property type="match status" value="1"/>
</dbReference>
<comment type="caution">
    <text evidence="8">The sequence shown here is derived from an EMBL/GenBank/DDBJ whole genome shotgun (WGS) entry which is preliminary data.</text>
</comment>
<dbReference type="PANTHER" id="PTHR22604">
    <property type="entry name" value="OXIDOREDUCTASES"/>
    <property type="match status" value="1"/>
</dbReference>
<evidence type="ECO:0000256" key="2">
    <source>
        <dbReference type="ARBA" id="ARBA00023002"/>
    </source>
</evidence>
<dbReference type="InterPro" id="IPR036291">
    <property type="entry name" value="NAD(P)-bd_dom_sf"/>
</dbReference>
<evidence type="ECO:0000256" key="4">
    <source>
        <dbReference type="ARBA" id="ARBA00042988"/>
    </source>
</evidence>
<proteinExistence type="inferred from homology"/>
<protein>
    <recommendedName>
        <fullName evidence="3">D-xylose 1-dehydrogenase (NADP(+), D-xylono-1,5-lactone-forming)</fullName>
        <ecNumber evidence="3">1.1.1.179</ecNumber>
    </recommendedName>
    <alternativeName>
        <fullName evidence="4">D-xylose-NADP dehydrogenase</fullName>
    </alternativeName>
</protein>
<dbReference type="InterPro" id="IPR000683">
    <property type="entry name" value="Gfo/Idh/MocA-like_OxRdtase_N"/>
</dbReference>
<sequence length="396" mass="43664">MGKFQLKWGMLATGGIAETFGRDILLNPETRGIQDIEHVIVAAAASSSQSRARAFLDKIGAPESAVAYGTYKELAQDPNVDIIYISTPHSHHYQHCMLCLEAGKNVLCEKAFTTNAEQLKVLIQKAKEKNVFLMEAAWTRYFPLSLYVRRQIESGVIGTVYRTFADLSMLSPPESLPDSHRLVSPNLAGGVLLDTGIYALTWVFQTLFTTQPNPVAPAVLSTLRKNRLGTDEQVSILLTFPREKDGDAHGIATASVRTSTDPDERGTAGPAVRIQGSKGEIQVSRPAFRPTKTRIIFTDGKVEEKDWPQPGPGLGSGWYNGFRNEVGGVMDQEGEGHGMFWEADECAFALRDGRKQSQHHTLAESLVVMQVMDLVRAQNSIRFPEEIETTDYPVAI</sequence>
<name>A0AA39CC25_9EURO</name>
<dbReference type="GO" id="GO:0047837">
    <property type="term" value="F:D-xylose 1-dehydrogenase (NADP+) activity"/>
    <property type="evidence" value="ECO:0007669"/>
    <property type="project" value="UniProtKB-EC"/>
</dbReference>
<evidence type="ECO:0000313" key="9">
    <source>
        <dbReference type="Proteomes" id="UP001172673"/>
    </source>
</evidence>
<accession>A0AA39CC25</accession>
<reference evidence="8" key="1">
    <citation type="submission" date="2022-10" db="EMBL/GenBank/DDBJ databases">
        <title>Culturing micro-colonial fungi from biological soil crusts in the Mojave desert and describing Neophaeococcomyces mojavensis, and introducing the new genera and species Taxawa tesnikishii.</title>
        <authorList>
            <person name="Kurbessoian T."/>
            <person name="Stajich J.E."/>
        </authorList>
    </citation>
    <scope>NUCLEOTIDE SEQUENCE</scope>
    <source>
        <strain evidence="8">TK_41</strain>
    </source>
</reference>
<evidence type="ECO:0000256" key="3">
    <source>
        <dbReference type="ARBA" id="ARBA00038984"/>
    </source>
</evidence>
<gene>
    <name evidence="8" type="ORF">H2200_012929</name>
</gene>
<feature type="domain" description="GFO/IDH/MocA-like oxidoreductase" evidence="7">
    <location>
        <begin position="147"/>
        <end position="281"/>
    </location>
</feature>
<dbReference type="SUPFAM" id="SSF51735">
    <property type="entry name" value="NAD(P)-binding Rossmann-fold domains"/>
    <property type="match status" value="1"/>
</dbReference>
<evidence type="ECO:0000256" key="5">
    <source>
        <dbReference type="ARBA" id="ARBA00049233"/>
    </source>
</evidence>
<dbReference type="Pfam" id="PF01408">
    <property type="entry name" value="GFO_IDH_MocA"/>
    <property type="match status" value="1"/>
</dbReference>
<dbReference type="Proteomes" id="UP001172673">
    <property type="component" value="Unassembled WGS sequence"/>
</dbReference>
<keyword evidence="2" id="KW-0560">Oxidoreductase</keyword>
<evidence type="ECO:0000256" key="1">
    <source>
        <dbReference type="ARBA" id="ARBA00010928"/>
    </source>
</evidence>
<evidence type="ECO:0000259" key="7">
    <source>
        <dbReference type="Pfam" id="PF22725"/>
    </source>
</evidence>
<evidence type="ECO:0000313" key="8">
    <source>
        <dbReference type="EMBL" id="KAJ9602735.1"/>
    </source>
</evidence>
<dbReference type="Gene3D" id="3.30.360.10">
    <property type="entry name" value="Dihydrodipicolinate Reductase, domain 2"/>
    <property type="match status" value="1"/>
</dbReference>
<comment type="catalytic activity">
    <reaction evidence="5">
        <text>D-xylose + NADP(+) = D-xylono-1,5-lactone + NADPH + H(+)</text>
        <dbReference type="Rhea" id="RHEA:22000"/>
        <dbReference type="ChEBI" id="CHEBI:15378"/>
        <dbReference type="ChEBI" id="CHEBI:15867"/>
        <dbReference type="ChEBI" id="CHEBI:53455"/>
        <dbReference type="ChEBI" id="CHEBI:57783"/>
        <dbReference type="ChEBI" id="CHEBI:58349"/>
        <dbReference type="EC" id="1.1.1.179"/>
    </reaction>
</comment>
<dbReference type="Pfam" id="PF22725">
    <property type="entry name" value="GFO_IDH_MocA_C3"/>
    <property type="match status" value="1"/>
</dbReference>